<feature type="transmembrane region" description="Helical" evidence="5">
    <location>
        <begin position="62"/>
        <end position="81"/>
    </location>
</feature>
<feature type="transmembrane region" description="Helical" evidence="5">
    <location>
        <begin position="93"/>
        <end position="120"/>
    </location>
</feature>
<dbReference type="Gene3D" id="1.20.1740.10">
    <property type="entry name" value="Amino acid/polyamine transporter I"/>
    <property type="match status" value="1"/>
</dbReference>
<dbReference type="RefSeq" id="WP_056978077.1">
    <property type="nucleotide sequence ID" value="NZ_AYZR01000008.1"/>
</dbReference>
<dbReference type="PATRIC" id="fig|1423802.4.peg.158"/>
<evidence type="ECO:0000313" key="7">
    <source>
        <dbReference type="Proteomes" id="UP000051256"/>
    </source>
</evidence>
<evidence type="ECO:0000256" key="5">
    <source>
        <dbReference type="SAM" id="Phobius"/>
    </source>
</evidence>
<feature type="transmembrane region" description="Helical" evidence="5">
    <location>
        <begin position="373"/>
        <end position="395"/>
    </location>
</feature>
<protein>
    <submittedName>
        <fullName evidence="6">APC family amino acid-polyamine-organocation transporter</fullName>
    </submittedName>
</protein>
<comment type="caution">
    <text evidence="6">The sequence shown here is derived from an EMBL/GenBank/DDBJ whole genome shotgun (WGS) entry which is preliminary data.</text>
</comment>
<feature type="transmembrane region" description="Helical" evidence="5">
    <location>
        <begin position="407"/>
        <end position="427"/>
    </location>
</feature>
<dbReference type="InterPro" id="IPR053153">
    <property type="entry name" value="APC_K+_Transporter"/>
</dbReference>
<dbReference type="GO" id="GO:0016020">
    <property type="term" value="C:membrane"/>
    <property type="evidence" value="ECO:0007669"/>
    <property type="project" value="UniProtKB-SubCell"/>
</dbReference>
<dbReference type="InterPro" id="IPR002293">
    <property type="entry name" value="AA/rel_permease1"/>
</dbReference>
<keyword evidence="4 5" id="KW-0472">Membrane</keyword>
<dbReference type="GO" id="GO:0022857">
    <property type="term" value="F:transmembrane transporter activity"/>
    <property type="evidence" value="ECO:0007669"/>
    <property type="project" value="InterPro"/>
</dbReference>
<keyword evidence="7" id="KW-1185">Reference proteome</keyword>
<dbReference type="AlphaFoldDB" id="A0A0R2CUS1"/>
<reference evidence="6 7" key="1">
    <citation type="journal article" date="2015" name="Genome Announc.">
        <title>Expanding the biotechnology potential of lactobacilli through comparative genomics of 213 strains and associated genera.</title>
        <authorList>
            <person name="Sun Z."/>
            <person name="Harris H.M."/>
            <person name="McCann A."/>
            <person name="Guo C."/>
            <person name="Argimon S."/>
            <person name="Zhang W."/>
            <person name="Yang X."/>
            <person name="Jeffery I.B."/>
            <person name="Cooney J.C."/>
            <person name="Kagawa T.F."/>
            <person name="Liu W."/>
            <person name="Song Y."/>
            <person name="Salvetti E."/>
            <person name="Wrobel A."/>
            <person name="Rasinkangas P."/>
            <person name="Parkhill J."/>
            <person name="Rea M.C."/>
            <person name="O'Sullivan O."/>
            <person name="Ritari J."/>
            <person name="Douillard F.P."/>
            <person name="Paul Ross R."/>
            <person name="Yang R."/>
            <person name="Briner A.E."/>
            <person name="Felis G.E."/>
            <person name="de Vos W.M."/>
            <person name="Barrangou R."/>
            <person name="Klaenhammer T.R."/>
            <person name="Caufield P.W."/>
            <person name="Cui Y."/>
            <person name="Zhang H."/>
            <person name="O'Toole P.W."/>
        </authorList>
    </citation>
    <scope>NUCLEOTIDE SEQUENCE [LARGE SCALE GENOMIC DNA]</scope>
    <source>
        <strain evidence="6 7">DSM 24302</strain>
    </source>
</reference>
<dbReference type="Pfam" id="PF13520">
    <property type="entry name" value="AA_permease_2"/>
    <property type="match status" value="1"/>
</dbReference>
<dbReference type="Proteomes" id="UP000051256">
    <property type="component" value="Unassembled WGS sequence"/>
</dbReference>
<comment type="subcellular location">
    <subcellularLocation>
        <location evidence="1">Membrane</location>
        <topology evidence="1">Multi-pass membrane protein</topology>
    </subcellularLocation>
</comment>
<dbReference type="PANTHER" id="PTHR47704:SF1">
    <property type="entry name" value="POTASSIUM TRANSPORTER KIMA"/>
    <property type="match status" value="1"/>
</dbReference>
<accession>A0A0R2CUS1</accession>
<name>A0A0R2CUS1_9LACO</name>
<proteinExistence type="predicted"/>
<evidence type="ECO:0000256" key="2">
    <source>
        <dbReference type="ARBA" id="ARBA00022692"/>
    </source>
</evidence>
<keyword evidence="3 5" id="KW-1133">Transmembrane helix</keyword>
<evidence type="ECO:0000256" key="1">
    <source>
        <dbReference type="ARBA" id="ARBA00004141"/>
    </source>
</evidence>
<dbReference type="PANTHER" id="PTHR47704">
    <property type="entry name" value="POTASSIUM TRANSPORTER KIMA"/>
    <property type="match status" value="1"/>
</dbReference>
<feature type="transmembrane region" description="Helical" evidence="5">
    <location>
        <begin position="251"/>
        <end position="277"/>
    </location>
</feature>
<feature type="transmembrane region" description="Helical" evidence="5">
    <location>
        <begin position="172"/>
        <end position="193"/>
    </location>
</feature>
<sequence length="613" mass="67227">MWRYLKRVLIGKPLKTTDEGGQALSKFKALALLSSDALSSVAYGTEQITTILITLSMAALMYQIWVAALVLVLLAAITLSYQQIIHAYPSGGGAYVVASTNWGQGAGLVAGGSLLVDYMLTVAVSTTSATEAITSAIPALYSHQVLLSCLIVIGIMLLNLRGLRESASFLTLPVYLFIFMIIFMIIYGGYNILTGNIEYHASAGITAPVQGMTLVLFLRAFSSGSSSLTGVEAISNAVPNFKKPKSHNASATLAIMALILGIFFGGITYLSYYMGIVPNGHETVLSQIGEGVFGHGFLYYLLQLSTAMILAVAANTGFSAFPMLAYNMAKDKFLPHAYLDKGDRLGYSNGIISLAVGAVVLILIFGGKTSSLIPLYAVGVFVPFTLSQSGMIIHWKRNKGKFWAGKATINFIGAFISVSLVICLFLLRFENVWPYLIVMPLLLRLFYKINRHYKRVAEQLRVEETARSIAATHHYDGATVIVLVSGVTKVTAKAISYAQSIGDYVIAMHVSFDANPEKEHETAEEFKKEFPDVRFVDIHSSYRSIAQPTLRFCDVIAKRAEDRNYSTTVLVPQFVPRHPWENILHNQTSLRLRATLNSRQNIVIATYNYHLKE</sequence>
<evidence type="ECO:0000313" key="6">
    <source>
        <dbReference type="EMBL" id="KRM93444.1"/>
    </source>
</evidence>
<dbReference type="EMBL" id="AYZR01000008">
    <property type="protein sequence ID" value="KRM93444.1"/>
    <property type="molecule type" value="Genomic_DNA"/>
</dbReference>
<feature type="transmembrane region" description="Helical" evidence="5">
    <location>
        <begin position="345"/>
        <end position="367"/>
    </location>
</feature>
<feature type="transmembrane region" description="Helical" evidence="5">
    <location>
        <begin position="140"/>
        <end position="160"/>
    </location>
</feature>
<evidence type="ECO:0000256" key="4">
    <source>
        <dbReference type="ARBA" id="ARBA00023136"/>
    </source>
</evidence>
<evidence type="ECO:0000256" key="3">
    <source>
        <dbReference type="ARBA" id="ARBA00022989"/>
    </source>
</evidence>
<feature type="transmembrane region" description="Helical" evidence="5">
    <location>
        <begin position="297"/>
        <end position="324"/>
    </location>
</feature>
<dbReference type="STRING" id="1423802.FC56_GL000156"/>
<keyword evidence="2 5" id="KW-0812">Transmembrane</keyword>
<organism evidence="6 7">
    <name type="scientific">Lentilactobacillus senioris DSM 24302 = JCM 17472</name>
    <dbReference type="NCBI Taxonomy" id="1423802"/>
    <lineage>
        <taxon>Bacteria</taxon>
        <taxon>Bacillati</taxon>
        <taxon>Bacillota</taxon>
        <taxon>Bacilli</taxon>
        <taxon>Lactobacillales</taxon>
        <taxon>Lactobacillaceae</taxon>
        <taxon>Lentilactobacillus</taxon>
    </lineage>
</organism>
<gene>
    <name evidence="6" type="ORF">FC56_GL000156</name>
</gene>